<protein>
    <submittedName>
        <fullName evidence="2">Uncharacterized protein</fullName>
    </submittedName>
</protein>
<name>A0A6A6E598_9PEZI</name>
<evidence type="ECO:0000256" key="1">
    <source>
        <dbReference type="SAM" id="MobiDB-lite"/>
    </source>
</evidence>
<gene>
    <name evidence="2" type="ORF">K469DRAFT_169451</name>
</gene>
<organism evidence="2 3">
    <name type="scientific">Zopfia rhizophila CBS 207.26</name>
    <dbReference type="NCBI Taxonomy" id="1314779"/>
    <lineage>
        <taxon>Eukaryota</taxon>
        <taxon>Fungi</taxon>
        <taxon>Dikarya</taxon>
        <taxon>Ascomycota</taxon>
        <taxon>Pezizomycotina</taxon>
        <taxon>Dothideomycetes</taxon>
        <taxon>Dothideomycetes incertae sedis</taxon>
        <taxon>Zopfiaceae</taxon>
        <taxon>Zopfia</taxon>
    </lineage>
</organism>
<accession>A0A6A6E598</accession>
<dbReference type="AlphaFoldDB" id="A0A6A6E598"/>
<dbReference type="Proteomes" id="UP000800200">
    <property type="component" value="Unassembled WGS sequence"/>
</dbReference>
<keyword evidence="3" id="KW-1185">Reference proteome</keyword>
<sequence length="158" mass="17744">MLASLREESFCRPQLFLHQFYTSTFHRLSTQQCCYWPRYRNFGTVASVRTHVSTLKSAETAGNCATPRLAKMPALSFTPSKTSGFSQISLMRILRKPINPRENAARSSKMETTIPIMTSSRAHRPESRSLNGDPYGCLPRNRSTELSMVPIARGVGSE</sequence>
<dbReference type="EMBL" id="ML994635">
    <property type="protein sequence ID" value="KAF2185046.1"/>
    <property type="molecule type" value="Genomic_DNA"/>
</dbReference>
<evidence type="ECO:0000313" key="2">
    <source>
        <dbReference type="EMBL" id="KAF2185046.1"/>
    </source>
</evidence>
<reference evidence="2" key="1">
    <citation type="journal article" date="2020" name="Stud. Mycol.">
        <title>101 Dothideomycetes genomes: a test case for predicting lifestyles and emergence of pathogens.</title>
        <authorList>
            <person name="Haridas S."/>
            <person name="Albert R."/>
            <person name="Binder M."/>
            <person name="Bloem J."/>
            <person name="Labutti K."/>
            <person name="Salamov A."/>
            <person name="Andreopoulos B."/>
            <person name="Baker S."/>
            <person name="Barry K."/>
            <person name="Bills G."/>
            <person name="Bluhm B."/>
            <person name="Cannon C."/>
            <person name="Castanera R."/>
            <person name="Culley D."/>
            <person name="Daum C."/>
            <person name="Ezra D."/>
            <person name="Gonzalez J."/>
            <person name="Henrissat B."/>
            <person name="Kuo A."/>
            <person name="Liang C."/>
            <person name="Lipzen A."/>
            <person name="Lutzoni F."/>
            <person name="Magnuson J."/>
            <person name="Mondo S."/>
            <person name="Nolan M."/>
            <person name="Ohm R."/>
            <person name="Pangilinan J."/>
            <person name="Park H.-J."/>
            <person name="Ramirez L."/>
            <person name="Alfaro M."/>
            <person name="Sun H."/>
            <person name="Tritt A."/>
            <person name="Yoshinaga Y."/>
            <person name="Zwiers L.-H."/>
            <person name="Turgeon B."/>
            <person name="Goodwin S."/>
            <person name="Spatafora J."/>
            <person name="Crous P."/>
            <person name="Grigoriev I."/>
        </authorList>
    </citation>
    <scope>NUCLEOTIDE SEQUENCE</scope>
    <source>
        <strain evidence="2">CBS 207.26</strain>
    </source>
</reference>
<feature type="region of interest" description="Disordered" evidence="1">
    <location>
        <begin position="118"/>
        <end position="141"/>
    </location>
</feature>
<proteinExistence type="predicted"/>
<evidence type="ECO:0000313" key="3">
    <source>
        <dbReference type="Proteomes" id="UP000800200"/>
    </source>
</evidence>